<dbReference type="AlphaFoldDB" id="T0L7A2"/>
<accession>T0L7A2</accession>
<evidence type="ECO:0000313" key="1">
    <source>
        <dbReference type="EMBL" id="EQB47451.1"/>
    </source>
</evidence>
<organism evidence="1 2">
    <name type="scientific">Colletotrichum gloeosporioides (strain Cg-14)</name>
    <name type="common">Anthracnose fungus</name>
    <name type="synonym">Glomerella cingulata</name>
    <dbReference type="NCBI Taxonomy" id="1237896"/>
    <lineage>
        <taxon>Eukaryota</taxon>
        <taxon>Fungi</taxon>
        <taxon>Dikarya</taxon>
        <taxon>Ascomycota</taxon>
        <taxon>Pezizomycotina</taxon>
        <taxon>Sordariomycetes</taxon>
        <taxon>Hypocreomycetidae</taxon>
        <taxon>Glomerellales</taxon>
        <taxon>Glomerellaceae</taxon>
        <taxon>Colletotrichum</taxon>
        <taxon>Colletotrichum gloeosporioides species complex</taxon>
    </lineage>
</organism>
<comment type="caution">
    <text evidence="1">The sequence shown here is derived from an EMBL/GenBank/DDBJ whole genome shotgun (WGS) entry which is preliminary data.</text>
</comment>
<dbReference type="EMBL" id="AMYD01002961">
    <property type="protein sequence ID" value="EQB47451.1"/>
    <property type="molecule type" value="Genomic_DNA"/>
</dbReference>
<name>T0L7A2_COLGC</name>
<dbReference type="HOGENOM" id="CLU_3426880_0_0_1"/>
<evidence type="ECO:0000313" key="2">
    <source>
        <dbReference type="Proteomes" id="UP000015530"/>
    </source>
</evidence>
<proteinExistence type="predicted"/>
<reference evidence="2" key="1">
    <citation type="journal article" date="2013" name="Mol. Plant Microbe Interact.">
        <title>Global aspects of pacC regulation of pathogenicity genes in Colletotrichum gloeosporioides as revealed by transcriptome analysis.</title>
        <authorList>
            <person name="Alkan N."/>
            <person name="Meng X."/>
            <person name="Friedlander G."/>
            <person name="Reuveni E."/>
            <person name="Sukno S."/>
            <person name="Sherman A."/>
            <person name="Thon M."/>
            <person name="Fluhr R."/>
            <person name="Prusky D."/>
        </authorList>
    </citation>
    <scope>NUCLEOTIDE SEQUENCE [LARGE SCALE GENOMIC DNA]</scope>
    <source>
        <strain evidence="2">Cg-14</strain>
    </source>
</reference>
<dbReference type="Proteomes" id="UP000015530">
    <property type="component" value="Unassembled WGS sequence"/>
</dbReference>
<gene>
    <name evidence="1" type="ORF">CGLO_13401</name>
</gene>
<sequence>MSKVALMKWVILTGSRQEFYF</sequence>
<protein>
    <submittedName>
        <fullName evidence="1">Uncharacterized protein</fullName>
    </submittedName>
</protein>